<dbReference type="PANTHER" id="PTHR33164">
    <property type="entry name" value="TRANSCRIPTIONAL REGULATOR, MARR FAMILY"/>
    <property type="match status" value="1"/>
</dbReference>
<dbReference type="GO" id="GO:0005737">
    <property type="term" value="C:cytoplasm"/>
    <property type="evidence" value="ECO:0007669"/>
    <property type="project" value="UniProtKB-SubCell"/>
</dbReference>
<reference evidence="7 8" key="1">
    <citation type="submission" date="2017-07" db="EMBL/GenBank/DDBJ databases">
        <title>Leptospira spp. isolated from tropical soils.</title>
        <authorList>
            <person name="Thibeaux R."/>
            <person name="Iraola G."/>
            <person name="Ferres I."/>
            <person name="Bierque E."/>
            <person name="Girault D."/>
            <person name="Soupe-Gilbert M.-E."/>
            <person name="Picardeau M."/>
            <person name="Goarant C."/>
        </authorList>
    </citation>
    <scope>NUCLEOTIDE SEQUENCE [LARGE SCALE GENOMIC DNA]</scope>
    <source>
        <strain evidence="7 8">MCA1-C-A1</strain>
    </source>
</reference>
<accession>A0A2M9XHA5</accession>
<dbReference type="InterPro" id="IPR036388">
    <property type="entry name" value="WH-like_DNA-bd_sf"/>
</dbReference>
<feature type="domain" description="HTH marR-type" evidence="6">
    <location>
        <begin position="9"/>
        <end position="139"/>
    </location>
</feature>
<keyword evidence="3" id="KW-0805">Transcription regulation</keyword>
<dbReference type="Proteomes" id="UP000232196">
    <property type="component" value="Unassembled WGS sequence"/>
</dbReference>
<dbReference type="FunFam" id="1.10.10.10:FF:000163">
    <property type="entry name" value="MarR family transcriptional regulator"/>
    <property type="match status" value="1"/>
</dbReference>
<dbReference type="AlphaFoldDB" id="A0A2M9XHA5"/>
<dbReference type="EMBL" id="NPDN01000001">
    <property type="protein sequence ID" value="PJZ27034.1"/>
    <property type="molecule type" value="Genomic_DNA"/>
</dbReference>
<dbReference type="PRINTS" id="PR00598">
    <property type="entry name" value="HTHMARR"/>
</dbReference>
<dbReference type="InterPro" id="IPR000835">
    <property type="entry name" value="HTH_MarR-typ"/>
</dbReference>
<dbReference type="RefSeq" id="WP_100704786.1">
    <property type="nucleotide sequence ID" value="NZ_NPDL01000004.1"/>
</dbReference>
<gene>
    <name evidence="7" type="ORF">CH357_00225</name>
</gene>
<organism evidence="7 8">
    <name type="scientific">Leptospira hartskeerlii</name>
    <dbReference type="NCBI Taxonomy" id="2023177"/>
    <lineage>
        <taxon>Bacteria</taxon>
        <taxon>Pseudomonadati</taxon>
        <taxon>Spirochaetota</taxon>
        <taxon>Spirochaetia</taxon>
        <taxon>Leptospirales</taxon>
        <taxon>Leptospiraceae</taxon>
        <taxon>Leptospira</taxon>
    </lineage>
</organism>
<sequence length="149" mass="17115">MNYESLKLEKQICFPLYASSRAVTALYRPLLEEFDLTYPQYLVLLVLWETDRIPLKEIGEKLFLDSGTLTPLLKKMEFAGLLTRDRSDQDERSLVVSLTTKGKKLQKKAVCIPERLLEESGLTAEKVQGLKRDLDDLLIILEQKLRNSA</sequence>
<dbReference type="GO" id="GO:0003700">
    <property type="term" value="F:DNA-binding transcription factor activity"/>
    <property type="evidence" value="ECO:0007669"/>
    <property type="project" value="InterPro"/>
</dbReference>
<keyword evidence="2" id="KW-0963">Cytoplasm</keyword>
<protein>
    <submittedName>
        <fullName evidence="7">MarR family transcriptional regulator</fullName>
    </submittedName>
</protein>
<dbReference type="Gene3D" id="1.10.10.10">
    <property type="entry name" value="Winged helix-like DNA-binding domain superfamily/Winged helix DNA-binding domain"/>
    <property type="match status" value="1"/>
</dbReference>
<evidence type="ECO:0000256" key="1">
    <source>
        <dbReference type="ARBA" id="ARBA00004496"/>
    </source>
</evidence>
<keyword evidence="8" id="KW-1185">Reference proteome</keyword>
<dbReference type="SMART" id="SM00347">
    <property type="entry name" value="HTH_MARR"/>
    <property type="match status" value="1"/>
</dbReference>
<evidence type="ECO:0000256" key="3">
    <source>
        <dbReference type="ARBA" id="ARBA00023015"/>
    </source>
</evidence>
<dbReference type="Pfam" id="PF22381">
    <property type="entry name" value="Staph_reg_Sar_Rot"/>
    <property type="match status" value="1"/>
</dbReference>
<dbReference type="GO" id="GO:0006950">
    <property type="term" value="P:response to stress"/>
    <property type="evidence" value="ECO:0007669"/>
    <property type="project" value="TreeGrafter"/>
</dbReference>
<evidence type="ECO:0000256" key="4">
    <source>
        <dbReference type="ARBA" id="ARBA00023125"/>
    </source>
</evidence>
<dbReference type="InterPro" id="IPR055166">
    <property type="entry name" value="Transc_reg_Sar_Rot_HTH"/>
</dbReference>
<evidence type="ECO:0000256" key="2">
    <source>
        <dbReference type="ARBA" id="ARBA00022490"/>
    </source>
</evidence>
<comment type="subcellular location">
    <subcellularLocation>
        <location evidence="1">Cytoplasm</location>
    </subcellularLocation>
</comment>
<comment type="caution">
    <text evidence="7">The sequence shown here is derived from an EMBL/GenBank/DDBJ whole genome shotgun (WGS) entry which is preliminary data.</text>
</comment>
<proteinExistence type="predicted"/>
<name>A0A2M9XHA5_9LEPT</name>
<dbReference type="InterPro" id="IPR036390">
    <property type="entry name" value="WH_DNA-bd_sf"/>
</dbReference>
<keyword evidence="4" id="KW-0238">DNA-binding</keyword>
<dbReference type="GO" id="GO:0003677">
    <property type="term" value="F:DNA binding"/>
    <property type="evidence" value="ECO:0007669"/>
    <property type="project" value="UniProtKB-KW"/>
</dbReference>
<dbReference type="PROSITE" id="PS50995">
    <property type="entry name" value="HTH_MARR_2"/>
    <property type="match status" value="1"/>
</dbReference>
<evidence type="ECO:0000313" key="7">
    <source>
        <dbReference type="EMBL" id="PJZ27034.1"/>
    </source>
</evidence>
<evidence type="ECO:0000259" key="6">
    <source>
        <dbReference type="PROSITE" id="PS50995"/>
    </source>
</evidence>
<evidence type="ECO:0000256" key="5">
    <source>
        <dbReference type="ARBA" id="ARBA00023163"/>
    </source>
</evidence>
<dbReference type="InterPro" id="IPR039422">
    <property type="entry name" value="MarR/SlyA-like"/>
</dbReference>
<dbReference type="OrthoDB" id="9806864at2"/>
<keyword evidence="5" id="KW-0804">Transcription</keyword>
<evidence type="ECO:0000313" key="8">
    <source>
        <dbReference type="Proteomes" id="UP000232196"/>
    </source>
</evidence>
<dbReference type="PANTHER" id="PTHR33164:SF5">
    <property type="entry name" value="ORGANIC HYDROPEROXIDE RESISTANCE TRANSCRIPTIONAL REGULATOR"/>
    <property type="match status" value="1"/>
</dbReference>
<dbReference type="SUPFAM" id="SSF46785">
    <property type="entry name" value="Winged helix' DNA-binding domain"/>
    <property type="match status" value="1"/>
</dbReference>